<comment type="caution">
    <text evidence="1">The sequence shown here is derived from an EMBL/GenBank/DDBJ whole genome shotgun (WGS) entry which is preliminary data.</text>
</comment>
<gene>
    <name evidence="1" type="ORF">C7Y44_09480</name>
</gene>
<sequence length="140" mass="16374">MIFEMTTQFRVANMEEGQKWYETLLHRKPDFIPHKGFAEWELIPGCWLQIAEGIPTEGNGPLRLGTTNIEAEKDRLIELLEIDDFEIYSRPEVPVKWGSFTDPRGNRLGFFEYLDKNEERERIKMINGTKESEYGTGICK</sequence>
<dbReference type="RefSeq" id="WP_142543687.1">
    <property type="nucleotide sequence ID" value="NZ_SADY01000002.1"/>
</dbReference>
<protein>
    <submittedName>
        <fullName evidence="1">VOC family protein</fullName>
    </submittedName>
</protein>
<proteinExistence type="predicted"/>
<dbReference type="Proteomes" id="UP000316208">
    <property type="component" value="Unassembled WGS sequence"/>
</dbReference>
<name>A0ABY3AU77_PAEPP</name>
<keyword evidence="2" id="KW-1185">Reference proteome</keyword>
<dbReference type="SUPFAM" id="SSF54593">
    <property type="entry name" value="Glyoxalase/Bleomycin resistance protein/Dihydroxybiphenyl dioxygenase"/>
    <property type="match status" value="1"/>
</dbReference>
<organism evidence="1 2">
    <name type="scientific">Paenibacillus popilliae</name>
    <name type="common">Bacillus popilliae</name>
    <dbReference type="NCBI Taxonomy" id="78057"/>
    <lineage>
        <taxon>Bacteria</taxon>
        <taxon>Bacillati</taxon>
        <taxon>Bacillota</taxon>
        <taxon>Bacilli</taxon>
        <taxon>Bacillales</taxon>
        <taxon>Paenibacillaceae</taxon>
        <taxon>Paenibacillus</taxon>
    </lineage>
</organism>
<reference evidence="1 2" key="1">
    <citation type="submission" date="2018-03" db="EMBL/GenBank/DDBJ databases">
        <title>Aerobic endospore-forming bacteria genome sequencing and assembly.</title>
        <authorList>
            <person name="Cavalcante D.A."/>
            <person name="Driks A."/>
            <person name="Putonti C."/>
            <person name="De-Souza M.T."/>
        </authorList>
    </citation>
    <scope>NUCLEOTIDE SEQUENCE [LARGE SCALE GENOMIC DNA]</scope>
    <source>
        <strain evidence="1 2">SDF0028</strain>
    </source>
</reference>
<accession>A0ABY3AU77</accession>
<dbReference type="Gene3D" id="3.10.180.10">
    <property type="entry name" value="2,3-Dihydroxybiphenyl 1,2-Dioxygenase, domain 1"/>
    <property type="match status" value="1"/>
</dbReference>
<dbReference type="EMBL" id="SADY01000002">
    <property type="protein sequence ID" value="TQR45928.1"/>
    <property type="molecule type" value="Genomic_DNA"/>
</dbReference>
<evidence type="ECO:0000313" key="1">
    <source>
        <dbReference type="EMBL" id="TQR45928.1"/>
    </source>
</evidence>
<dbReference type="CDD" id="cd06587">
    <property type="entry name" value="VOC"/>
    <property type="match status" value="1"/>
</dbReference>
<evidence type="ECO:0000313" key="2">
    <source>
        <dbReference type="Proteomes" id="UP000316208"/>
    </source>
</evidence>
<dbReference type="InterPro" id="IPR029068">
    <property type="entry name" value="Glyas_Bleomycin-R_OHBP_Dase"/>
</dbReference>